<reference evidence="5 6" key="1">
    <citation type="submission" date="2024-01" db="EMBL/GenBank/DDBJ databases">
        <title>The genomes of 5 underutilized Papilionoideae crops provide insights into root nodulation and disease resistance.</title>
        <authorList>
            <person name="Yuan L."/>
        </authorList>
    </citation>
    <scope>NUCLEOTIDE SEQUENCE [LARGE SCALE GENOMIC DNA]</scope>
    <source>
        <strain evidence="5">LY-2023</strain>
        <tissue evidence="5">Leaf</tissue>
    </source>
</reference>
<feature type="region of interest" description="Disordered" evidence="3">
    <location>
        <begin position="92"/>
        <end position="115"/>
    </location>
</feature>
<sequence length="115" mass="12357">MFVSLLQKPSSGASKALSTEAIVASLGVTLPNSLSGLVKNVERFEEKVYTVAKDEVDYTAMLSAKVKAIQSRAKIAESNACLSNSSRIDEPFPAQEAGKSASTEWKEQVHVKRLG</sequence>
<dbReference type="Gene3D" id="1.10.246.20">
    <property type="entry name" value="Coactivator CBP, KIX domain"/>
    <property type="match status" value="1"/>
</dbReference>
<dbReference type="EMBL" id="JAYKXN010000001">
    <property type="protein sequence ID" value="KAK7317390.1"/>
    <property type="molecule type" value="Genomic_DNA"/>
</dbReference>
<name>A0AAN9PYL0_CLITE</name>
<dbReference type="GO" id="GO:0006355">
    <property type="term" value="P:regulation of DNA-templated transcription"/>
    <property type="evidence" value="ECO:0007669"/>
    <property type="project" value="InterPro"/>
</dbReference>
<evidence type="ECO:0000256" key="3">
    <source>
        <dbReference type="SAM" id="MobiDB-lite"/>
    </source>
</evidence>
<dbReference type="GO" id="GO:0005634">
    <property type="term" value="C:nucleus"/>
    <property type="evidence" value="ECO:0007669"/>
    <property type="project" value="UniProtKB-SubCell"/>
</dbReference>
<organism evidence="5 6">
    <name type="scientific">Clitoria ternatea</name>
    <name type="common">Butterfly pea</name>
    <dbReference type="NCBI Taxonomy" id="43366"/>
    <lineage>
        <taxon>Eukaryota</taxon>
        <taxon>Viridiplantae</taxon>
        <taxon>Streptophyta</taxon>
        <taxon>Embryophyta</taxon>
        <taxon>Tracheophyta</taxon>
        <taxon>Spermatophyta</taxon>
        <taxon>Magnoliopsida</taxon>
        <taxon>eudicotyledons</taxon>
        <taxon>Gunneridae</taxon>
        <taxon>Pentapetalae</taxon>
        <taxon>rosids</taxon>
        <taxon>fabids</taxon>
        <taxon>Fabales</taxon>
        <taxon>Fabaceae</taxon>
        <taxon>Papilionoideae</taxon>
        <taxon>50 kb inversion clade</taxon>
        <taxon>NPAAA clade</taxon>
        <taxon>indigoferoid/millettioid clade</taxon>
        <taxon>Phaseoleae</taxon>
        <taxon>Clitoria</taxon>
    </lineage>
</organism>
<dbReference type="InterPro" id="IPR036529">
    <property type="entry name" value="KIX_dom_sf"/>
</dbReference>
<evidence type="ECO:0000256" key="2">
    <source>
        <dbReference type="ARBA" id="ARBA00023242"/>
    </source>
</evidence>
<proteinExistence type="predicted"/>
<comment type="subcellular location">
    <subcellularLocation>
        <location evidence="1">Nucleus</location>
    </subcellularLocation>
</comment>
<keyword evidence="6" id="KW-1185">Reference proteome</keyword>
<comment type="caution">
    <text evidence="5">The sequence shown here is derived from an EMBL/GenBank/DDBJ whole genome shotgun (WGS) entry which is preliminary data.</text>
</comment>
<dbReference type="Pfam" id="PF16987">
    <property type="entry name" value="KIX_2"/>
    <property type="match status" value="1"/>
</dbReference>
<feature type="compositionally biased region" description="Basic and acidic residues" evidence="3">
    <location>
        <begin position="104"/>
        <end position="115"/>
    </location>
</feature>
<evidence type="ECO:0000259" key="4">
    <source>
        <dbReference type="Pfam" id="PF16987"/>
    </source>
</evidence>
<evidence type="ECO:0000313" key="5">
    <source>
        <dbReference type="EMBL" id="KAK7317390.1"/>
    </source>
</evidence>
<evidence type="ECO:0000256" key="1">
    <source>
        <dbReference type="ARBA" id="ARBA00004123"/>
    </source>
</evidence>
<evidence type="ECO:0000313" key="6">
    <source>
        <dbReference type="Proteomes" id="UP001359559"/>
    </source>
</evidence>
<protein>
    <recommendedName>
        <fullName evidence="4">Mediator complex subunit 15 KIX domain-containing protein</fullName>
    </recommendedName>
</protein>
<dbReference type="Proteomes" id="UP001359559">
    <property type="component" value="Unassembled WGS sequence"/>
</dbReference>
<gene>
    <name evidence="5" type="ORF">RJT34_01564</name>
</gene>
<dbReference type="InterPro" id="IPR036546">
    <property type="entry name" value="MED15_KIX"/>
</dbReference>
<accession>A0AAN9PYL0</accession>
<dbReference type="AlphaFoldDB" id="A0AAN9PYL0"/>
<dbReference type="GO" id="GO:0003712">
    <property type="term" value="F:transcription coregulator activity"/>
    <property type="evidence" value="ECO:0007669"/>
    <property type="project" value="InterPro"/>
</dbReference>
<feature type="domain" description="Mediator complex subunit 15 KIX" evidence="4">
    <location>
        <begin position="31"/>
        <end position="79"/>
    </location>
</feature>
<keyword evidence="2" id="KW-0539">Nucleus</keyword>